<dbReference type="Pfam" id="PF01722">
    <property type="entry name" value="BolA"/>
    <property type="match status" value="1"/>
</dbReference>
<evidence type="ECO:0000313" key="2">
    <source>
        <dbReference type="Proteomes" id="UP000046395"/>
    </source>
</evidence>
<reference evidence="3" key="1">
    <citation type="submission" date="2019-12" db="UniProtKB">
        <authorList>
            <consortium name="WormBaseParasite"/>
        </authorList>
    </citation>
    <scope>IDENTIFICATION</scope>
</reference>
<dbReference type="GO" id="GO:0005829">
    <property type="term" value="C:cytosol"/>
    <property type="evidence" value="ECO:0007669"/>
    <property type="project" value="TreeGrafter"/>
</dbReference>
<dbReference type="Proteomes" id="UP000046395">
    <property type="component" value="Unassembled WGS sequence"/>
</dbReference>
<keyword evidence="2" id="KW-1185">Reference proteome</keyword>
<organism evidence="2 3">
    <name type="scientific">Trichuris muris</name>
    <name type="common">Mouse whipworm</name>
    <dbReference type="NCBI Taxonomy" id="70415"/>
    <lineage>
        <taxon>Eukaryota</taxon>
        <taxon>Metazoa</taxon>
        <taxon>Ecdysozoa</taxon>
        <taxon>Nematoda</taxon>
        <taxon>Enoplea</taxon>
        <taxon>Dorylaimia</taxon>
        <taxon>Trichinellida</taxon>
        <taxon>Trichuridae</taxon>
        <taxon>Trichuris</taxon>
    </lineage>
</organism>
<dbReference type="WBParaSite" id="TMUE_2000006958.1">
    <property type="protein sequence ID" value="TMUE_2000006958.1"/>
    <property type="gene ID" value="WBGene00286053"/>
</dbReference>
<protein>
    <submittedName>
        <fullName evidence="3">BolA-like protein</fullName>
    </submittedName>
</protein>
<dbReference type="SUPFAM" id="SSF82657">
    <property type="entry name" value="BolA-like"/>
    <property type="match status" value="1"/>
</dbReference>
<dbReference type="GO" id="GO:0006879">
    <property type="term" value="P:intracellular iron ion homeostasis"/>
    <property type="evidence" value="ECO:0007669"/>
    <property type="project" value="InterPro"/>
</dbReference>
<dbReference type="Gene3D" id="3.10.20.90">
    <property type="entry name" value="Phosphatidylinositol 3-kinase Catalytic Subunit, Chain A, domain 1"/>
    <property type="match status" value="1"/>
</dbReference>
<dbReference type="InterPro" id="IPR002634">
    <property type="entry name" value="BolA"/>
</dbReference>
<dbReference type="AlphaFoldDB" id="A0A5S6QIB9"/>
<dbReference type="STRING" id="70415.A0A5S6QIB9"/>
<dbReference type="PIRSF" id="PIRSF003113">
    <property type="entry name" value="BolA"/>
    <property type="match status" value="1"/>
</dbReference>
<dbReference type="InterPro" id="IPR036065">
    <property type="entry name" value="BolA-like_sf"/>
</dbReference>
<comment type="similarity">
    <text evidence="1">Belongs to the BolA/IbaG family.</text>
</comment>
<dbReference type="PANTHER" id="PTHR12735:SF27">
    <property type="entry name" value="BOLA-LIKE PROTEIN 2"/>
    <property type="match status" value="1"/>
</dbReference>
<proteinExistence type="inferred from homology"/>
<sequence>MTDVDTIRQKINDSLKPAYLEVIDQSDGCCGLKIKVTVVSELFNGKKLLDCHHMIYDALKEEMPLIHALSIVSKTPEQWKKANGAAS</sequence>
<name>A0A5S6QIB9_TRIMR</name>
<dbReference type="PANTHER" id="PTHR12735">
    <property type="entry name" value="BOLA-LIKE PROTEIN-RELATED"/>
    <property type="match status" value="1"/>
</dbReference>
<evidence type="ECO:0000313" key="3">
    <source>
        <dbReference type="WBParaSite" id="TMUE_2000006958.1"/>
    </source>
</evidence>
<dbReference type="GO" id="GO:0051604">
    <property type="term" value="P:protein maturation"/>
    <property type="evidence" value="ECO:0007669"/>
    <property type="project" value="InterPro"/>
</dbReference>
<accession>A0A5S6QIB9</accession>
<dbReference type="InterPro" id="IPR045115">
    <property type="entry name" value="BOL2"/>
</dbReference>
<evidence type="ECO:0000256" key="1">
    <source>
        <dbReference type="RuleBase" id="RU003860"/>
    </source>
</evidence>
<dbReference type="GO" id="GO:0005634">
    <property type="term" value="C:nucleus"/>
    <property type="evidence" value="ECO:0007669"/>
    <property type="project" value="TreeGrafter"/>
</dbReference>
<dbReference type="GO" id="GO:0051537">
    <property type="term" value="F:2 iron, 2 sulfur cluster binding"/>
    <property type="evidence" value="ECO:0007669"/>
    <property type="project" value="InterPro"/>
</dbReference>